<name>A0A9W7DTZ3_9STRA</name>
<keyword evidence="1" id="KW-1133">Transmembrane helix</keyword>
<protein>
    <submittedName>
        <fullName evidence="2">Uncharacterized protein</fullName>
    </submittedName>
</protein>
<accession>A0A9W7DTZ3</accession>
<organism evidence="2 3">
    <name type="scientific">Triparma retinervis</name>
    <dbReference type="NCBI Taxonomy" id="2557542"/>
    <lineage>
        <taxon>Eukaryota</taxon>
        <taxon>Sar</taxon>
        <taxon>Stramenopiles</taxon>
        <taxon>Ochrophyta</taxon>
        <taxon>Bolidophyceae</taxon>
        <taxon>Parmales</taxon>
        <taxon>Triparmaceae</taxon>
        <taxon>Triparma</taxon>
    </lineage>
</organism>
<sequence length="47" mass="5520">MSIRFFPIFFYDNLGLSPIVVQCLYILSPMIIIFLSRLARRISLKRG</sequence>
<reference evidence="2" key="1">
    <citation type="submission" date="2022-07" db="EMBL/GenBank/DDBJ databases">
        <title>Genome analysis of Parmales, a sister group of diatoms, reveals the evolutionary specialization of diatoms from phago-mixotrophs to photoautotrophs.</title>
        <authorList>
            <person name="Ban H."/>
            <person name="Sato S."/>
            <person name="Yoshikawa S."/>
            <person name="Kazumasa Y."/>
            <person name="Nakamura Y."/>
            <person name="Ichinomiya M."/>
            <person name="Saitoh K."/>
            <person name="Sato N."/>
            <person name="Blanc-Mathieu R."/>
            <person name="Endo H."/>
            <person name="Kuwata A."/>
            <person name="Ogata H."/>
        </authorList>
    </citation>
    <scope>NUCLEOTIDE SEQUENCE</scope>
</reference>
<proteinExistence type="predicted"/>
<keyword evidence="1" id="KW-0812">Transmembrane</keyword>
<keyword evidence="3" id="KW-1185">Reference proteome</keyword>
<feature type="non-terminal residue" evidence="2">
    <location>
        <position position="47"/>
    </location>
</feature>
<comment type="caution">
    <text evidence="2">The sequence shown here is derived from an EMBL/GenBank/DDBJ whole genome shotgun (WGS) entry which is preliminary data.</text>
</comment>
<dbReference type="OrthoDB" id="541403at2759"/>
<evidence type="ECO:0000313" key="2">
    <source>
        <dbReference type="EMBL" id="GMH50653.1"/>
    </source>
</evidence>
<dbReference type="Proteomes" id="UP001165082">
    <property type="component" value="Unassembled WGS sequence"/>
</dbReference>
<gene>
    <name evidence="2" type="ORF">TrRE_jg2300</name>
</gene>
<keyword evidence="1" id="KW-0472">Membrane</keyword>
<evidence type="ECO:0000313" key="3">
    <source>
        <dbReference type="Proteomes" id="UP001165082"/>
    </source>
</evidence>
<dbReference type="EMBL" id="BRXZ01003244">
    <property type="protein sequence ID" value="GMH50653.1"/>
    <property type="molecule type" value="Genomic_DNA"/>
</dbReference>
<evidence type="ECO:0000256" key="1">
    <source>
        <dbReference type="SAM" id="Phobius"/>
    </source>
</evidence>
<feature type="transmembrane region" description="Helical" evidence="1">
    <location>
        <begin position="19"/>
        <end position="39"/>
    </location>
</feature>
<dbReference type="AlphaFoldDB" id="A0A9W7DTZ3"/>